<keyword evidence="1 7" id="KW-0813">Transport</keyword>
<dbReference type="Proteomes" id="UP000381378">
    <property type="component" value="Unassembled WGS sequence"/>
</dbReference>
<keyword evidence="2 7" id="KW-0479">Metal-binding</keyword>
<dbReference type="SUPFAM" id="SSF51905">
    <property type="entry name" value="FAD/NAD(P)-binding domain"/>
    <property type="match status" value="1"/>
</dbReference>
<proteinExistence type="predicted"/>
<reference evidence="9 10" key="1">
    <citation type="submission" date="2019-09" db="EMBL/GenBank/DDBJ databases">
        <authorList>
            <person name="Chandra G."/>
            <person name="Truman W A."/>
        </authorList>
    </citation>
    <scope>NUCLEOTIDE SEQUENCE [LARGE SCALE GENOMIC DNA]</scope>
    <source>
        <strain evidence="9">PS928</strain>
    </source>
</reference>
<dbReference type="GO" id="GO:0046872">
    <property type="term" value="F:metal ion binding"/>
    <property type="evidence" value="ECO:0007669"/>
    <property type="project" value="UniProtKB-KW"/>
</dbReference>
<comment type="cofactor">
    <cofactor evidence="7">
        <name>FAD</name>
        <dbReference type="ChEBI" id="CHEBI:57692"/>
    </cofactor>
</comment>
<protein>
    <recommendedName>
        <fullName evidence="7">Electron transfer flavoprotein-ubiquinone oxidoreductase</fullName>
        <shortName evidence="7">ETF-QO</shortName>
        <ecNumber evidence="7">1.5.5.1</ecNumber>
    </recommendedName>
</protein>
<dbReference type="AlphaFoldDB" id="A0A5E7UW33"/>
<gene>
    <name evidence="9" type="ORF">PS928_04238</name>
</gene>
<dbReference type="SUPFAM" id="SSF54862">
    <property type="entry name" value="4Fe-4S ferredoxins"/>
    <property type="match status" value="1"/>
</dbReference>
<comment type="cofactor">
    <cofactor evidence="7">
        <name>[4Fe-4S] cluster</name>
        <dbReference type="ChEBI" id="CHEBI:49883"/>
    </cofactor>
    <text evidence="7">Binds 1 [4Fe-4S] cluster.</text>
</comment>
<evidence type="ECO:0000313" key="9">
    <source>
        <dbReference type="EMBL" id="VVQ15253.1"/>
    </source>
</evidence>
<dbReference type="InterPro" id="IPR040156">
    <property type="entry name" value="ETF-QO"/>
</dbReference>
<feature type="domain" description="ETF-QO/FixX C-terminal" evidence="8">
    <location>
        <begin position="81"/>
        <end position="134"/>
    </location>
</feature>
<evidence type="ECO:0000256" key="7">
    <source>
        <dbReference type="RuleBase" id="RU366068"/>
    </source>
</evidence>
<dbReference type="EC" id="1.5.5.1" evidence="7"/>
<evidence type="ECO:0000256" key="4">
    <source>
        <dbReference type="ARBA" id="ARBA00023004"/>
    </source>
</evidence>
<accession>A0A5E7UW33</accession>
<keyword evidence="5 7" id="KW-0411">Iron-sulfur</keyword>
<sequence length="204" mass="23094">MLKGYVDGFRASWLYEELQRSRNFGPALHKFGSLFGGGLNWLNQNIFGGKIPFTLHDTKPDHACLKPAVQARKIEYPKPDGKLSFDKLSSVFLSNTNHEEVPPCHLKLRDPTIPLSRNLPLYDEPAQRYCPTGYTRSSLRKTARSTFRSTRRTACTAKPVTSKTRPRTLIGWLRKVLAAPITPICECFLVEGGCRNRCFVQPNL</sequence>
<keyword evidence="7" id="KW-0274">FAD</keyword>
<evidence type="ECO:0000256" key="1">
    <source>
        <dbReference type="ARBA" id="ARBA00022448"/>
    </source>
</evidence>
<dbReference type="EMBL" id="CABVJF010000017">
    <property type="protein sequence ID" value="VVQ15253.1"/>
    <property type="molecule type" value="Genomic_DNA"/>
</dbReference>
<evidence type="ECO:0000313" key="10">
    <source>
        <dbReference type="Proteomes" id="UP000381378"/>
    </source>
</evidence>
<name>A0A5E7UW33_PSEFL</name>
<keyword evidence="3 7" id="KW-0249">Electron transport</keyword>
<dbReference type="Gene3D" id="3.50.50.60">
    <property type="entry name" value="FAD/NAD(P)-binding domain"/>
    <property type="match status" value="1"/>
</dbReference>
<keyword evidence="6 7" id="KW-0830">Ubiquinone</keyword>
<keyword evidence="7 9" id="KW-0560">Oxidoreductase</keyword>
<comment type="catalytic activity">
    <reaction evidence="7">
        <text>a ubiquinone + reduced [electron-transfer flavoprotein] = a ubiquinol + oxidized [electron-transfer flavoprotein] + H(+)</text>
        <dbReference type="Rhea" id="RHEA:24052"/>
        <dbReference type="Rhea" id="RHEA-COMP:9565"/>
        <dbReference type="Rhea" id="RHEA-COMP:9566"/>
        <dbReference type="Rhea" id="RHEA-COMP:10685"/>
        <dbReference type="Rhea" id="RHEA-COMP:10686"/>
        <dbReference type="ChEBI" id="CHEBI:15378"/>
        <dbReference type="ChEBI" id="CHEBI:16389"/>
        <dbReference type="ChEBI" id="CHEBI:17976"/>
        <dbReference type="ChEBI" id="CHEBI:57692"/>
        <dbReference type="ChEBI" id="CHEBI:58307"/>
        <dbReference type="EC" id="1.5.5.1"/>
    </reaction>
</comment>
<evidence type="ECO:0000256" key="2">
    <source>
        <dbReference type="ARBA" id="ARBA00022723"/>
    </source>
</evidence>
<dbReference type="InterPro" id="IPR036188">
    <property type="entry name" value="FAD/NAD-bd_sf"/>
</dbReference>
<dbReference type="Pfam" id="PF05187">
    <property type="entry name" value="Fer4_ETF_QO"/>
    <property type="match status" value="1"/>
</dbReference>
<dbReference type="InterPro" id="IPR007859">
    <property type="entry name" value="ETF-QO/FixX_C"/>
</dbReference>
<keyword evidence="4 7" id="KW-0408">Iron</keyword>
<organism evidence="9 10">
    <name type="scientific">Pseudomonas fluorescens</name>
    <dbReference type="NCBI Taxonomy" id="294"/>
    <lineage>
        <taxon>Bacteria</taxon>
        <taxon>Pseudomonadati</taxon>
        <taxon>Pseudomonadota</taxon>
        <taxon>Gammaproteobacteria</taxon>
        <taxon>Pseudomonadales</taxon>
        <taxon>Pseudomonadaceae</taxon>
        <taxon>Pseudomonas</taxon>
    </lineage>
</organism>
<dbReference type="GO" id="GO:0004174">
    <property type="term" value="F:electron-transferring-flavoprotein dehydrogenase activity"/>
    <property type="evidence" value="ECO:0007669"/>
    <property type="project" value="UniProtKB-UniRule"/>
</dbReference>
<evidence type="ECO:0000256" key="5">
    <source>
        <dbReference type="ARBA" id="ARBA00023014"/>
    </source>
</evidence>
<dbReference type="PANTHER" id="PTHR10617:SF107">
    <property type="entry name" value="ELECTRON TRANSFER FLAVOPROTEIN-UBIQUINONE OXIDOREDUCTASE, MITOCHONDRIAL"/>
    <property type="match status" value="1"/>
</dbReference>
<evidence type="ECO:0000259" key="8">
    <source>
        <dbReference type="Pfam" id="PF05187"/>
    </source>
</evidence>
<dbReference type="GO" id="GO:0051539">
    <property type="term" value="F:4 iron, 4 sulfur cluster binding"/>
    <property type="evidence" value="ECO:0007669"/>
    <property type="project" value="UniProtKB-UniRule"/>
</dbReference>
<dbReference type="Gene3D" id="3.30.70.20">
    <property type="match status" value="1"/>
</dbReference>
<evidence type="ECO:0000256" key="3">
    <source>
        <dbReference type="ARBA" id="ARBA00022982"/>
    </source>
</evidence>
<evidence type="ECO:0000256" key="6">
    <source>
        <dbReference type="ARBA" id="ARBA00023075"/>
    </source>
</evidence>
<keyword evidence="7" id="KW-0285">Flavoprotein</keyword>
<comment type="function">
    <text evidence="7">Accepts electrons from ETF and reduces ubiquinone.</text>
</comment>
<dbReference type="PANTHER" id="PTHR10617">
    <property type="entry name" value="ELECTRON TRANSFER FLAVOPROTEIN-UBIQUINONE OXIDOREDUCTASE"/>
    <property type="match status" value="1"/>
</dbReference>
<dbReference type="Gene3D" id="3.30.9.90">
    <property type="match status" value="1"/>
</dbReference>